<keyword evidence="3" id="KW-1185">Reference proteome</keyword>
<dbReference type="Gene3D" id="1.10.150.80">
    <property type="entry name" value="HRDC domain"/>
    <property type="match status" value="1"/>
</dbReference>
<dbReference type="GO" id="GO:0006281">
    <property type="term" value="P:DNA repair"/>
    <property type="evidence" value="ECO:0007669"/>
    <property type="project" value="InterPro"/>
</dbReference>
<dbReference type="PROSITE" id="PS50967">
    <property type="entry name" value="HRDC"/>
    <property type="match status" value="1"/>
</dbReference>
<dbReference type="InterPro" id="IPR010997">
    <property type="entry name" value="HRDC-like_sf"/>
</dbReference>
<feature type="domain" description="HRDC" evidence="1">
    <location>
        <begin position="622"/>
        <end position="702"/>
    </location>
</feature>
<keyword evidence="2" id="KW-0067">ATP-binding</keyword>
<dbReference type="InterPro" id="IPR044876">
    <property type="entry name" value="HRDC_dom_sf"/>
</dbReference>
<evidence type="ECO:0000259" key="1">
    <source>
        <dbReference type="PROSITE" id="PS50967"/>
    </source>
</evidence>
<dbReference type="InterPro" id="IPR002121">
    <property type="entry name" value="HRDC_dom"/>
</dbReference>
<name>A0A7W5DNA1_9PORP</name>
<evidence type="ECO:0000313" key="3">
    <source>
        <dbReference type="Proteomes" id="UP000544222"/>
    </source>
</evidence>
<gene>
    <name evidence="2" type="ORF">FHX64_000235</name>
</gene>
<keyword evidence="2" id="KW-0547">Nucleotide-binding</keyword>
<sequence>METFTFAENEKANLALGYIRNTNRNLFLTGKAGTGKTTLLKQIKELIPKRMVVVAPTGVAALNAGGVTIHSFFSLPLSPFIPVEHSATNEKSLSKIKIEIIRNLDLLIIDEISMVRADLLDAIDAALRRFRKNATPFGGVQLLMIGDLQQLPPVVTDTDRILLNDYYHTYYFFGSYALQKTNFITIELEHIYRQRDEQFLHLLNSVRENRLEKAVYNLLKSRYVSNFHSEDHIILTTHNNQAQRVNADYLERLPAKSHRFEAVVTGEFSISMFPTDSSLELKKGARVMFLRNDSSEAKAFYNGKIGVITALNDDSVSVLCDGESDSLTITPMEWQNMQYIFNEETKEIEETPIGSFTQIPLKLAWAITIHKSQGLTFDRVAIDAKAAFAHGQVYVALSRCRSLDGLVLSSLFAEDAMPIDWEITTFTAKCEQERPTAKMLEMASKEYIVQLLTELFDFKIIAQNINKLYSLLEKYKTVITGLNVEELVVMKTNFDRDVMDVNMRFSDRLTLLLQSNEPLAANSPLQARIQKAISYYVDKIESIVLSVLQKIHIETDNQTVQKTWDEQILQLFEEAWEKKYCLESCIEGFDIQDYLKSRSNAAYAFEKEQRKEHLKNQKYSIAVPHQELYLQLRAWRNAKAIDLGIEPHAVLRQVSMEEITTMLPSSKKELSTIKGIGAKRIRQFGDELLEIITEYMIVNGLTKH</sequence>
<dbReference type="SMART" id="SM00382">
    <property type="entry name" value="AAA"/>
    <property type="match status" value="1"/>
</dbReference>
<dbReference type="Gene3D" id="3.40.50.300">
    <property type="entry name" value="P-loop containing nucleotide triphosphate hydrolases"/>
    <property type="match status" value="2"/>
</dbReference>
<dbReference type="GO" id="GO:0003676">
    <property type="term" value="F:nucleic acid binding"/>
    <property type="evidence" value="ECO:0007669"/>
    <property type="project" value="InterPro"/>
</dbReference>
<dbReference type="RefSeq" id="WP_183412009.1">
    <property type="nucleotide sequence ID" value="NZ_JACHYB010000001.1"/>
</dbReference>
<proteinExistence type="predicted"/>
<dbReference type="FunFam" id="3.40.50.300:FF:001498">
    <property type="entry name" value="ATP-dependent DNA helicase"/>
    <property type="match status" value="1"/>
</dbReference>
<dbReference type="PANTHER" id="PTHR47642:SF5">
    <property type="entry name" value="ATP-DEPENDENT DNA HELICASE"/>
    <property type="match status" value="1"/>
</dbReference>
<protein>
    <submittedName>
        <fullName evidence="2">Energy-coupling factor transporter ATP-binding protein EcfA2</fullName>
    </submittedName>
</protein>
<dbReference type="SUPFAM" id="SSF47819">
    <property type="entry name" value="HRDC-like"/>
    <property type="match status" value="1"/>
</dbReference>
<accession>A0A7W5DNA1</accession>
<dbReference type="InterPro" id="IPR027417">
    <property type="entry name" value="P-loop_NTPase"/>
</dbReference>
<dbReference type="GO" id="GO:0005524">
    <property type="term" value="F:ATP binding"/>
    <property type="evidence" value="ECO:0007669"/>
    <property type="project" value="UniProtKB-KW"/>
</dbReference>
<dbReference type="GO" id="GO:0003678">
    <property type="term" value="F:DNA helicase activity"/>
    <property type="evidence" value="ECO:0007669"/>
    <property type="project" value="InterPro"/>
</dbReference>
<dbReference type="EMBL" id="JACHYB010000001">
    <property type="protein sequence ID" value="MBB3186072.1"/>
    <property type="molecule type" value="Genomic_DNA"/>
</dbReference>
<dbReference type="CDD" id="cd18809">
    <property type="entry name" value="SF1_C_RecD"/>
    <property type="match status" value="1"/>
</dbReference>
<evidence type="ECO:0000313" key="2">
    <source>
        <dbReference type="EMBL" id="MBB3186072.1"/>
    </source>
</evidence>
<dbReference type="InterPro" id="IPR051055">
    <property type="entry name" value="PIF1_helicase"/>
</dbReference>
<dbReference type="Pfam" id="PF00570">
    <property type="entry name" value="HRDC"/>
    <property type="match status" value="1"/>
</dbReference>
<dbReference type="SUPFAM" id="SSF52540">
    <property type="entry name" value="P-loop containing nucleoside triphosphate hydrolases"/>
    <property type="match status" value="2"/>
</dbReference>
<organism evidence="2 3">
    <name type="scientific">Microbacter margulisiae</name>
    <dbReference type="NCBI Taxonomy" id="1350067"/>
    <lineage>
        <taxon>Bacteria</taxon>
        <taxon>Pseudomonadati</taxon>
        <taxon>Bacteroidota</taxon>
        <taxon>Bacteroidia</taxon>
        <taxon>Bacteroidales</taxon>
        <taxon>Porphyromonadaceae</taxon>
        <taxon>Microbacter</taxon>
    </lineage>
</organism>
<dbReference type="Proteomes" id="UP000544222">
    <property type="component" value="Unassembled WGS sequence"/>
</dbReference>
<comment type="caution">
    <text evidence="2">The sequence shown here is derived from an EMBL/GenBank/DDBJ whole genome shotgun (WGS) entry which is preliminary data.</text>
</comment>
<dbReference type="AlphaFoldDB" id="A0A7W5DNA1"/>
<dbReference type="GO" id="GO:0000723">
    <property type="term" value="P:telomere maintenance"/>
    <property type="evidence" value="ECO:0007669"/>
    <property type="project" value="InterPro"/>
</dbReference>
<dbReference type="SMART" id="SM00341">
    <property type="entry name" value="HRDC"/>
    <property type="match status" value="1"/>
</dbReference>
<dbReference type="InterPro" id="IPR003593">
    <property type="entry name" value="AAA+_ATPase"/>
</dbReference>
<reference evidence="2 3" key="1">
    <citation type="submission" date="2020-08" db="EMBL/GenBank/DDBJ databases">
        <title>Genomic Encyclopedia of Type Strains, Phase IV (KMG-IV): sequencing the most valuable type-strain genomes for metagenomic binning, comparative biology and taxonomic classification.</title>
        <authorList>
            <person name="Goeker M."/>
        </authorList>
    </citation>
    <scope>NUCLEOTIDE SEQUENCE [LARGE SCALE GENOMIC DNA]</scope>
    <source>
        <strain evidence="2 3">DSM 27471</strain>
    </source>
</reference>
<dbReference type="Pfam" id="PF05970">
    <property type="entry name" value="PIF1"/>
    <property type="match status" value="1"/>
</dbReference>
<dbReference type="PANTHER" id="PTHR47642">
    <property type="entry name" value="ATP-DEPENDENT DNA HELICASE"/>
    <property type="match status" value="1"/>
</dbReference>
<dbReference type="InterPro" id="IPR010285">
    <property type="entry name" value="DNA_helicase_pif1-like_DEAD"/>
</dbReference>